<dbReference type="EMBL" id="JAODUP010000905">
    <property type="protein sequence ID" value="KAK2142858.1"/>
    <property type="molecule type" value="Genomic_DNA"/>
</dbReference>
<evidence type="ECO:0000256" key="8">
    <source>
        <dbReference type="ARBA" id="ARBA00022989"/>
    </source>
</evidence>
<evidence type="ECO:0000256" key="7">
    <source>
        <dbReference type="ARBA" id="ARBA00022968"/>
    </source>
</evidence>
<reference evidence="15" key="1">
    <citation type="journal article" date="2023" name="Mol. Biol. Evol.">
        <title>Third-Generation Sequencing Reveals the Adaptive Role of the Epigenome in Three Deep-Sea Polychaetes.</title>
        <authorList>
            <person name="Perez M."/>
            <person name="Aroh O."/>
            <person name="Sun Y."/>
            <person name="Lan Y."/>
            <person name="Juniper S.K."/>
            <person name="Young C.R."/>
            <person name="Angers B."/>
            <person name="Qian P.Y."/>
        </authorList>
    </citation>
    <scope>NUCLEOTIDE SEQUENCE</scope>
    <source>
        <strain evidence="15">P08H-3</strain>
    </source>
</reference>
<feature type="domain" description="Fucosyltransferase C-terminal" evidence="13">
    <location>
        <begin position="256"/>
        <end position="438"/>
    </location>
</feature>
<evidence type="ECO:0000256" key="4">
    <source>
        <dbReference type="ARBA" id="ARBA00022676"/>
    </source>
</evidence>
<gene>
    <name evidence="15" type="ORF">LSH36_905g00000</name>
</gene>
<sequence>MVLDDATDEGNMRTNTRIMTLWAGVILIWTCCLFMTCLFLNDVICAEEELCDHDDDVSSTGGGVRKLGIYKEYYEDLANDSDFADVIELRSTHRVVVLYRKDKKKTWTIPEGDYVFRHHRCSISKCVLSHDIAEQATADAVLLRAADIRSRDDLPDVKPTKQIWLLTMTQPPDQVRGNLSTLNGLVNWTSTYSNASDIQRPFGIYRSYDERENSLGTEWEQIILKWTVDDKNASATTNVGRKPPRDAQRWNSSLLTTKSRLVAMFTDDCKLPPHHKAYVDQLAKHIRVDLYGKCKQRSCGTRKRCLQMLRTSYKFYLAFEDSSCHQYITDRFWHVALGNNVVPIVMGPPRTDYELLAPPESFIHVSDFSTPADLASHLLHLARDGSLYERLFDWKWQGYVRHSTQLFGDQNFWCHLCARLHDRRLIGVSQVYDHLDKWWSYHRQCRAD</sequence>
<dbReference type="SUPFAM" id="SSF53756">
    <property type="entry name" value="UDP-Glycosyltransferase/glycogen phosphorylase"/>
    <property type="match status" value="1"/>
</dbReference>
<dbReference type="GO" id="GO:0032580">
    <property type="term" value="C:Golgi cisterna membrane"/>
    <property type="evidence" value="ECO:0007669"/>
    <property type="project" value="UniProtKB-SubCell"/>
</dbReference>
<keyword evidence="8 12" id="KW-1133">Transmembrane helix</keyword>
<evidence type="ECO:0000256" key="11">
    <source>
        <dbReference type="ARBA" id="ARBA00023180"/>
    </source>
</evidence>
<dbReference type="InterPro" id="IPR055270">
    <property type="entry name" value="Glyco_tran_10_C"/>
</dbReference>
<keyword evidence="7" id="KW-0735">Signal-anchor</keyword>
<evidence type="ECO:0000259" key="14">
    <source>
        <dbReference type="Pfam" id="PF17039"/>
    </source>
</evidence>
<keyword evidence="4 12" id="KW-0328">Glycosyltransferase</keyword>
<dbReference type="PANTHER" id="PTHR48438">
    <property type="entry name" value="ALPHA-(1,3)-FUCOSYLTRANSFERASE C-RELATED"/>
    <property type="match status" value="1"/>
</dbReference>
<evidence type="ECO:0000313" key="15">
    <source>
        <dbReference type="EMBL" id="KAK2142858.1"/>
    </source>
</evidence>
<evidence type="ECO:0000256" key="6">
    <source>
        <dbReference type="ARBA" id="ARBA00022692"/>
    </source>
</evidence>
<name>A0AAD9IYT8_9ANNE</name>
<evidence type="ECO:0000256" key="2">
    <source>
        <dbReference type="ARBA" id="ARBA00004922"/>
    </source>
</evidence>
<dbReference type="GO" id="GO:0000139">
    <property type="term" value="C:Golgi membrane"/>
    <property type="evidence" value="ECO:0007669"/>
    <property type="project" value="UniProtKB-SubCell"/>
</dbReference>
<dbReference type="PANTHER" id="PTHR48438:SF1">
    <property type="entry name" value="ALPHA-(1,3)-FUCOSYLTRANSFERASE C-RELATED"/>
    <property type="match status" value="1"/>
</dbReference>
<proteinExistence type="inferred from homology"/>
<dbReference type="EC" id="2.4.1.-" evidence="12"/>
<comment type="similarity">
    <text evidence="3 12">Belongs to the glycosyltransferase 10 family.</text>
</comment>
<protein>
    <recommendedName>
        <fullName evidence="12">Fucosyltransferase</fullName>
        <ecNumber evidence="12">2.4.1.-</ecNumber>
    </recommendedName>
</protein>
<comment type="caution">
    <text evidence="15">The sequence shown here is derived from an EMBL/GenBank/DDBJ whole genome shotgun (WGS) entry which is preliminary data.</text>
</comment>
<keyword evidence="5 12" id="KW-0808">Transferase</keyword>
<organism evidence="15 16">
    <name type="scientific">Paralvinella palmiformis</name>
    <dbReference type="NCBI Taxonomy" id="53620"/>
    <lineage>
        <taxon>Eukaryota</taxon>
        <taxon>Metazoa</taxon>
        <taxon>Spiralia</taxon>
        <taxon>Lophotrochozoa</taxon>
        <taxon>Annelida</taxon>
        <taxon>Polychaeta</taxon>
        <taxon>Sedentaria</taxon>
        <taxon>Canalipalpata</taxon>
        <taxon>Terebellida</taxon>
        <taxon>Terebelliformia</taxon>
        <taxon>Alvinellidae</taxon>
        <taxon>Paralvinella</taxon>
    </lineage>
</organism>
<evidence type="ECO:0000256" key="3">
    <source>
        <dbReference type="ARBA" id="ARBA00008919"/>
    </source>
</evidence>
<dbReference type="Pfam" id="PF17039">
    <property type="entry name" value="Glyco_tran_10_N"/>
    <property type="match status" value="1"/>
</dbReference>
<keyword evidence="6 12" id="KW-0812">Transmembrane</keyword>
<dbReference type="Gene3D" id="3.40.50.11660">
    <property type="entry name" value="Glycosyl transferase family 10, C-terminal domain"/>
    <property type="match status" value="1"/>
</dbReference>
<feature type="transmembrane region" description="Helical" evidence="12">
    <location>
        <begin position="21"/>
        <end position="41"/>
    </location>
</feature>
<dbReference type="GO" id="GO:0008417">
    <property type="term" value="F:fucosyltransferase activity"/>
    <property type="evidence" value="ECO:0007669"/>
    <property type="project" value="InterPro"/>
</dbReference>
<keyword evidence="16" id="KW-1185">Reference proteome</keyword>
<keyword evidence="9 12" id="KW-0333">Golgi apparatus</keyword>
<evidence type="ECO:0000256" key="5">
    <source>
        <dbReference type="ARBA" id="ARBA00022679"/>
    </source>
</evidence>
<keyword evidence="11" id="KW-0325">Glycoprotein</keyword>
<dbReference type="InterPro" id="IPR001503">
    <property type="entry name" value="Glyco_trans_10"/>
</dbReference>
<dbReference type="InterPro" id="IPR038577">
    <property type="entry name" value="GT10-like_C_sf"/>
</dbReference>
<evidence type="ECO:0000313" key="16">
    <source>
        <dbReference type="Proteomes" id="UP001208570"/>
    </source>
</evidence>
<evidence type="ECO:0000256" key="12">
    <source>
        <dbReference type="RuleBase" id="RU003832"/>
    </source>
</evidence>
<accession>A0AAD9IYT8</accession>
<comment type="subcellular location">
    <subcellularLocation>
        <location evidence="1">Golgi apparatus membrane</location>
        <topology evidence="1">Single-pass type II membrane protein</topology>
    </subcellularLocation>
    <subcellularLocation>
        <location evidence="12">Golgi apparatus</location>
        <location evidence="12">Golgi stack membrane</location>
        <topology evidence="12">Single-pass type II membrane protein</topology>
    </subcellularLocation>
</comment>
<evidence type="ECO:0000256" key="10">
    <source>
        <dbReference type="ARBA" id="ARBA00023136"/>
    </source>
</evidence>
<dbReference type="AlphaFoldDB" id="A0AAD9IYT8"/>
<keyword evidence="10 12" id="KW-0472">Membrane</keyword>
<evidence type="ECO:0000256" key="9">
    <source>
        <dbReference type="ARBA" id="ARBA00023034"/>
    </source>
</evidence>
<evidence type="ECO:0000259" key="13">
    <source>
        <dbReference type="Pfam" id="PF00852"/>
    </source>
</evidence>
<dbReference type="InterPro" id="IPR031481">
    <property type="entry name" value="Glyco_tran_10_N"/>
</dbReference>
<dbReference type="Proteomes" id="UP001208570">
    <property type="component" value="Unassembled WGS sequence"/>
</dbReference>
<dbReference type="Pfam" id="PF00852">
    <property type="entry name" value="Glyco_transf_10"/>
    <property type="match status" value="1"/>
</dbReference>
<feature type="domain" description="Fucosyltransferase N-terminal" evidence="14">
    <location>
        <begin position="96"/>
        <end position="203"/>
    </location>
</feature>
<comment type="pathway">
    <text evidence="2">Protein modification; protein glycosylation.</text>
</comment>
<evidence type="ECO:0000256" key="1">
    <source>
        <dbReference type="ARBA" id="ARBA00004323"/>
    </source>
</evidence>